<evidence type="ECO:0000256" key="1">
    <source>
        <dbReference type="SAM" id="MobiDB-lite"/>
    </source>
</evidence>
<evidence type="ECO:0000313" key="2">
    <source>
        <dbReference type="EMBL" id="SFR45850.1"/>
    </source>
</evidence>
<sequence>MGNRRIGRPAIPQAQGPVSKPEPKTAEELVEAEMPEIIEAVELDPFEAAVVSSILTRYVQQRIELQILELPADQTREALEKIERAERAELESGLPPEKFEAMISLKENRYNTKKLKKEKKRKKKKQKPE</sequence>
<protein>
    <submittedName>
        <fullName evidence="2">Uncharacterized protein</fullName>
    </submittedName>
</protein>
<accession>A0A1I6GUL0</accession>
<feature type="compositionally biased region" description="Basic residues" evidence="1">
    <location>
        <begin position="111"/>
        <end position="129"/>
    </location>
</feature>
<keyword evidence="3" id="KW-1185">Reference proteome</keyword>
<dbReference type="EMBL" id="FOYQ01000002">
    <property type="protein sequence ID" value="SFR45850.1"/>
    <property type="molecule type" value="Genomic_DNA"/>
</dbReference>
<feature type="region of interest" description="Disordered" evidence="1">
    <location>
        <begin position="1"/>
        <end position="25"/>
    </location>
</feature>
<evidence type="ECO:0000313" key="3">
    <source>
        <dbReference type="Proteomes" id="UP000199534"/>
    </source>
</evidence>
<dbReference type="STRING" id="400055.SAMN04490243_1744"/>
<feature type="region of interest" description="Disordered" evidence="1">
    <location>
        <begin position="110"/>
        <end position="129"/>
    </location>
</feature>
<name>A0A1I6GUL0_9FLAO</name>
<gene>
    <name evidence="2" type="ORF">SAMN04490243_1744</name>
</gene>
<reference evidence="2 3" key="1">
    <citation type="submission" date="2016-10" db="EMBL/GenBank/DDBJ databases">
        <authorList>
            <person name="de Groot N.N."/>
        </authorList>
    </citation>
    <scope>NUCLEOTIDE SEQUENCE [LARGE SCALE GENOMIC DNA]</scope>
    <source>
        <strain evidence="2 3">DSM 21019</strain>
    </source>
</reference>
<dbReference type="AlphaFoldDB" id="A0A1I6GUL0"/>
<proteinExistence type="predicted"/>
<organism evidence="2 3">
    <name type="scientific">Robiginitalea myxolifaciens</name>
    <dbReference type="NCBI Taxonomy" id="400055"/>
    <lineage>
        <taxon>Bacteria</taxon>
        <taxon>Pseudomonadati</taxon>
        <taxon>Bacteroidota</taxon>
        <taxon>Flavobacteriia</taxon>
        <taxon>Flavobacteriales</taxon>
        <taxon>Flavobacteriaceae</taxon>
        <taxon>Robiginitalea</taxon>
    </lineage>
</organism>
<dbReference type="Proteomes" id="UP000199534">
    <property type="component" value="Unassembled WGS sequence"/>
</dbReference>